<keyword evidence="4" id="KW-1185">Reference proteome</keyword>
<evidence type="ECO:0000313" key="4">
    <source>
        <dbReference type="Proteomes" id="UP000030763"/>
    </source>
</evidence>
<dbReference type="Pfam" id="PF04194">
    <property type="entry name" value="PDCD2_C"/>
    <property type="match status" value="1"/>
</dbReference>
<dbReference type="Proteomes" id="UP000030763">
    <property type="component" value="Unassembled WGS sequence"/>
</dbReference>
<feature type="compositionally biased region" description="Low complexity" evidence="1">
    <location>
        <begin position="139"/>
        <end position="164"/>
    </location>
</feature>
<dbReference type="OMA" id="HRRCRIF"/>
<dbReference type="GeneID" id="25338822"/>
<feature type="compositionally biased region" description="Basic and acidic residues" evidence="1">
    <location>
        <begin position="126"/>
        <end position="137"/>
    </location>
</feature>
<gene>
    <name evidence="3" type="ORF">EMWEY_00048360</name>
</gene>
<dbReference type="PANTHER" id="PTHR12298:SF4">
    <property type="entry name" value="PROGRAMMED CELL DEATH PROTEIN 2"/>
    <property type="match status" value="1"/>
</dbReference>
<feature type="region of interest" description="Disordered" evidence="1">
    <location>
        <begin position="126"/>
        <end position="164"/>
    </location>
</feature>
<reference evidence="3" key="1">
    <citation type="submission" date="2013-10" db="EMBL/GenBank/DDBJ databases">
        <title>Genomic analysis of the causative agents of coccidiosis in chickens.</title>
        <authorList>
            <person name="Reid A.J."/>
            <person name="Blake D."/>
            <person name="Billington K."/>
            <person name="Browne H."/>
            <person name="Dunn M."/>
            <person name="Hung S."/>
            <person name="Kawahara F."/>
            <person name="Miranda-Saavedra D."/>
            <person name="Mourier T."/>
            <person name="Nagra H."/>
            <person name="Otto T.D."/>
            <person name="Rawlings N."/>
            <person name="Sanchez A."/>
            <person name="Sanders M."/>
            <person name="Subramaniam C."/>
            <person name="Tay Y."/>
            <person name="Dear P."/>
            <person name="Doerig C."/>
            <person name="Gruber A."/>
            <person name="Parkinson J."/>
            <person name="Shirley M."/>
            <person name="Wan K.L."/>
            <person name="Berriman M."/>
            <person name="Tomley F."/>
            <person name="Pain A."/>
        </authorList>
    </citation>
    <scope>NUCLEOTIDE SEQUENCE [LARGE SCALE GENOMIC DNA]</scope>
    <source>
        <strain evidence="3">Weybridge</strain>
    </source>
</reference>
<dbReference type="GO" id="GO:0005737">
    <property type="term" value="C:cytoplasm"/>
    <property type="evidence" value="ECO:0007669"/>
    <property type="project" value="InterPro"/>
</dbReference>
<dbReference type="VEuPathDB" id="ToxoDB:EMWEY_00048360"/>
<dbReference type="InterPro" id="IPR007320">
    <property type="entry name" value="PDCD2_C"/>
</dbReference>
<protein>
    <submittedName>
        <fullName evidence="3">Programmed cell death protein, putative</fullName>
    </submittedName>
</protein>
<name>U6M2D3_EIMMA</name>
<proteinExistence type="predicted"/>
<dbReference type="EMBL" id="HG719511">
    <property type="protein sequence ID" value="CDJ58166.1"/>
    <property type="molecule type" value="Genomic_DNA"/>
</dbReference>
<reference evidence="3" key="2">
    <citation type="submission" date="2013-10" db="EMBL/GenBank/DDBJ databases">
        <authorList>
            <person name="Aslett M."/>
        </authorList>
    </citation>
    <scope>NUCLEOTIDE SEQUENCE [LARGE SCALE GENOMIC DNA]</scope>
    <source>
        <strain evidence="3">Weybridge</strain>
    </source>
</reference>
<evidence type="ECO:0000259" key="2">
    <source>
        <dbReference type="Pfam" id="PF04194"/>
    </source>
</evidence>
<dbReference type="AlphaFoldDB" id="U6M2D3"/>
<sequence length="508" mass="57340">MEAEEVSLGFMEAERRAPRWFFPSKVGGLPHWHALPPPQDLFCGVCTPQVPLTLLVQLYAPVEDAPPTSFHRCIYIFCCFSCGSHFRAVSVHLPRINNEYPDCAISTFFQSKKEFWSIWREQEQQQQQKDGDVERNDGNSSSADTSPSAAEAAASQKQQEQQQQIIDANAQVDVVKKLQQGEESRRVCCCPMCGLAGGETVRDTELAAAAELLQQQLMREERRLQVLLLQQRQETEAAGADEETDTAALQDLDETDFENEDTEEDQRGLFTLDTANIQAVRVLHPRCLKRLKFGSVFVSLPEFPLAAETEERRCTDTAAQETLESALRRLGLQRDSNKPLSHEEELLKRYQQTIAETPEADLDASEMDAFEELHLEHSSQDAQLEVFIKRCKEQPHQRGHVLRYAYKGKPLWPFSAQQLKEADVPPCACGAKRHFEFQVQPQLLSKLVEHVGSNDPAAVAALERLSFGLLAVYTCSSHCSEVSPQLSPQSLYTYIEEFVYAQPDPFYG</sequence>
<dbReference type="RefSeq" id="XP_013334812.1">
    <property type="nucleotide sequence ID" value="XM_013479358.1"/>
</dbReference>
<feature type="domain" description="Programmed cell death protein 2 C-terminal" evidence="2">
    <location>
        <begin position="382"/>
        <end position="502"/>
    </location>
</feature>
<dbReference type="OrthoDB" id="443682at2759"/>
<accession>U6M2D3</accession>
<evidence type="ECO:0000256" key="1">
    <source>
        <dbReference type="SAM" id="MobiDB-lite"/>
    </source>
</evidence>
<evidence type="ECO:0000313" key="3">
    <source>
        <dbReference type="EMBL" id="CDJ58166.1"/>
    </source>
</evidence>
<organism evidence="3 4">
    <name type="scientific">Eimeria maxima</name>
    <name type="common">Coccidian parasite</name>
    <dbReference type="NCBI Taxonomy" id="5804"/>
    <lineage>
        <taxon>Eukaryota</taxon>
        <taxon>Sar</taxon>
        <taxon>Alveolata</taxon>
        <taxon>Apicomplexa</taxon>
        <taxon>Conoidasida</taxon>
        <taxon>Coccidia</taxon>
        <taxon>Eucoccidiorida</taxon>
        <taxon>Eimeriorina</taxon>
        <taxon>Eimeriidae</taxon>
        <taxon>Eimeria</taxon>
    </lineage>
</organism>
<dbReference type="PANTHER" id="PTHR12298">
    <property type="entry name" value="PCDC2 PROGRAMMED CELL DEATH PROTEIN 2 -RELATED"/>
    <property type="match status" value="1"/>
</dbReference>